<evidence type="ECO:0000256" key="6">
    <source>
        <dbReference type="ARBA" id="ARBA00022676"/>
    </source>
</evidence>
<keyword evidence="8" id="KW-0547">Nucleotide-binding</keyword>
<keyword evidence="7 12" id="KW-0808">Transferase</keyword>
<evidence type="ECO:0000256" key="1">
    <source>
        <dbReference type="ARBA" id="ARBA00001946"/>
    </source>
</evidence>
<keyword evidence="5" id="KW-0021">Allosteric enzyme</keyword>
<evidence type="ECO:0000256" key="9">
    <source>
        <dbReference type="ARBA" id="ARBA00023134"/>
    </source>
</evidence>
<dbReference type="AlphaFoldDB" id="A0A0L0DE52"/>
<evidence type="ECO:0000256" key="5">
    <source>
        <dbReference type="ARBA" id="ARBA00022533"/>
    </source>
</evidence>
<dbReference type="GeneID" id="25560464"/>
<evidence type="ECO:0000259" key="11">
    <source>
        <dbReference type="Pfam" id="PF14681"/>
    </source>
</evidence>
<dbReference type="InterPro" id="IPR000836">
    <property type="entry name" value="PRTase_dom"/>
</dbReference>
<proteinExistence type="inferred from homology"/>
<dbReference type="GO" id="GO:0005525">
    <property type="term" value="F:GTP binding"/>
    <property type="evidence" value="ECO:0007669"/>
    <property type="project" value="UniProtKB-KW"/>
</dbReference>
<comment type="pathway">
    <text evidence="2">Pyrimidine metabolism; UMP biosynthesis via salvage pathway; UMP from uracil: step 1/1.</text>
</comment>
<dbReference type="Gene3D" id="3.40.50.2020">
    <property type="match status" value="1"/>
</dbReference>
<evidence type="ECO:0000313" key="12">
    <source>
        <dbReference type="EMBL" id="KNC50510.1"/>
    </source>
</evidence>
<evidence type="ECO:0000256" key="4">
    <source>
        <dbReference type="ARBA" id="ARBA00011894"/>
    </source>
</evidence>
<keyword evidence="6 12" id="KW-0328">Glycosyltransferase</keyword>
<name>A0A0L0DE52_THETB</name>
<evidence type="ECO:0000256" key="8">
    <source>
        <dbReference type="ARBA" id="ARBA00022741"/>
    </source>
</evidence>
<comment type="similarity">
    <text evidence="3">Belongs to the UPRTase family.</text>
</comment>
<dbReference type="EMBL" id="GL349435">
    <property type="protein sequence ID" value="KNC50510.1"/>
    <property type="molecule type" value="Genomic_DNA"/>
</dbReference>
<dbReference type="RefSeq" id="XP_013762402.1">
    <property type="nucleotide sequence ID" value="XM_013906948.1"/>
</dbReference>
<feature type="region of interest" description="Disordered" evidence="10">
    <location>
        <begin position="1"/>
        <end position="20"/>
    </location>
</feature>
<feature type="domain" description="Phosphoribosyltransferase" evidence="11">
    <location>
        <begin position="42"/>
        <end position="244"/>
    </location>
</feature>
<accession>A0A0L0DE52</accession>
<evidence type="ECO:0000256" key="2">
    <source>
        <dbReference type="ARBA" id="ARBA00005180"/>
    </source>
</evidence>
<dbReference type="OMA" id="NLFCTPM"/>
<keyword evidence="13" id="KW-1185">Reference proteome</keyword>
<dbReference type="GO" id="GO:0004845">
    <property type="term" value="F:uracil phosphoribosyltransferase activity"/>
    <property type="evidence" value="ECO:0007669"/>
    <property type="project" value="UniProtKB-EC"/>
</dbReference>
<dbReference type="STRING" id="461836.A0A0L0DE52"/>
<reference evidence="12 13" key="1">
    <citation type="submission" date="2010-05" db="EMBL/GenBank/DDBJ databases">
        <title>The Genome Sequence of Thecamonas trahens ATCC 50062.</title>
        <authorList>
            <consortium name="The Broad Institute Genome Sequencing Platform"/>
            <person name="Russ C."/>
            <person name="Cuomo C."/>
            <person name="Shea T."/>
            <person name="Young S.K."/>
            <person name="Zeng Q."/>
            <person name="Koehrsen M."/>
            <person name="Haas B."/>
            <person name="Borodovsky M."/>
            <person name="Guigo R."/>
            <person name="Alvarado L."/>
            <person name="Berlin A."/>
            <person name="Bochicchio J."/>
            <person name="Borenstein D."/>
            <person name="Chapman S."/>
            <person name="Chen Z."/>
            <person name="Freedman E."/>
            <person name="Gellesch M."/>
            <person name="Goldberg J."/>
            <person name="Griggs A."/>
            <person name="Gujja S."/>
            <person name="Heilman E."/>
            <person name="Heiman D."/>
            <person name="Hepburn T."/>
            <person name="Howarth C."/>
            <person name="Jen D."/>
            <person name="Larson L."/>
            <person name="Mehta T."/>
            <person name="Park D."/>
            <person name="Pearson M."/>
            <person name="Roberts A."/>
            <person name="Saif S."/>
            <person name="Shenoy N."/>
            <person name="Sisk P."/>
            <person name="Stolte C."/>
            <person name="Sykes S."/>
            <person name="Thomson T."/>
            <person name="Walk T."/>
            <person name="White J."/>
            <person name="Yandava C."/>
            <person name="Burger G."/>
            <person name="Gray M.W."/>
            <person name="Holland P.W.H."/>
            <person name="King N."/>
            <person name="Lang F.B.F."/>
            <person name="Roger A.J."/>
            <person name="Ruiz-Trillo I."/>
            <person name="Lander E."/>
            <person name="Nusbaum C."/>
        </authorList>
    </citation>
    <scope>NUCLEOTIDE SEQUENCE [LARGE SCALE GENOMIC DNA]</scope>
    <source>
        <strain evidence="12 13">ATCC 50062</strain>
    </source>
</reference>
<dbReference type="NCBIfam" id="NF001097">
    <property type="entry name" value="PRK00129.1"/>
    <property type="match status" value="1"/>
</dbReference>
<evidence type="ECO:0000256" key="3">
    <source>
        <dbReference type="ARBA" id="ARBA00009516"/>
    </source>
</evidence>
<comment type="cofactor">
    <cofactor evidence="1">
        <name>Mg(2+)</name>
        <dbReference type="ChEBI" id="CHEBI:18420"/>
    </cofactor>
</comment>
<dbReference type="Pfam" id="PF14681">
    <property type="entry name" value="UPRTase"/>
    <property type="match status" value="1"/>
</dbReference>
<organism evidence="12 13">
    <name type="scientific">Thecamonas trahens ATCC 50062</name>
    <dbReference type="NCBI Taxonomy" id="461836"/>
    <lineage>
        <taxon>Eukaryota</taxon>
        <taxon>Apusozoa</taxon>
        <taxon>Apusomonadida</taxon>
        <taxon>Apusomonadidae</taxon>
        <taxon>Thecamonas</taxon>
    </lineage>
</organism>
<dbReference type="SUPFAM" id="SSF53271">
    <property type="entry name" value="PRTase-like"/>
    <property type="match status" value="1"/>
</dbReference>
<evidence type="ECO:0000313" key="13">
    <source>
        <dbReference type="Proteomes" id="UP000054408"/>
    </source>
</evidence>
<dbReference type="InterPro" id="IPR029057">
    <property type="entry name" value="PRTase-like"/>
</dbReference>
<dbReference type="OrthoDB" id="106623at2759"/>
<dbReference type="CDD" id="cd06223">
    <property type="entry name" value="PRTases_typeI"/>
    <property type="match status" value="1"/>
</dbReference>
<dbReference type="GO" id="GO:0008655">
    <property type="term" value="P:pyrimidine-containing compound salvage"/>
    <property type="evidence" value="ECO:0007669"/>
    <property type="project" value="UniProtKB-ARBA"/>
</dbReference>
<evidence type="ECO:0000256" key="7">
    <source>
        <dbReference type="ARBA" id="ARBA00022679"/>
    </source>
</evidence>
<dbReference type="Proteomes" id="UP000054408">
    <property type="component" value="Unassembled WGS sequence"/>
</dbReference>
<sequence length="245" mass="27243">MSAENSNKRPANGLPEGQPVAKKLRGLPETYVLPPNVIVMRETMQTRGMFTIIRDEKTTHQDFVFYFDRLSRLLIEEALSYLPAEEVDVMTPTGEAYPGIRWTRNLCGVPIIRAGEAFEIALRGILRDCVIGKILIQRDEETTLPKLFYSKLPKDISERTVLLLDPMLATGGSAKAAIQVLIDSGVAEDSIMFINLVSCPEGLQAIYEAYPKVCVVTGEVDRQLNERAYIMPGLGDAGDRYMGTE</sequence>
<dbReference type="EC" id="2.4.2.9" evidence="4"/>
<evidence type="ECO:0000256" key="10">
    <source>
        <dbReference type="SAM" id="MobiDB-lite"/>
    </source>
</evidence>
<dbReference type="FunFam" id="3.40.50.2020:FF:000023">
    <property type="entry name" value="Probable uracil phosphoribosyltransferase"/>
    <property type="match status" value="1"/>
</dbReference>
<dbReference type="eggNOG" id="KOG4203">
    <property type="taxonomic scope" value="Eukaryota"/>
</dbReference>
<protein>
    <recommendedName>
        <fullName evidence="4">uracil phosphoribosyltransferase</fullName>
        <ecNumber evidence="4">2.4.2.9</ecNumber>
    </recommendedName>
</protein>
<gene>
    <name evidence="12" type="ORF">AMSG_00671</name>
</gene>
<keyword evidence="9" id="KW-0342">GTP-binding</keyword>